<feature type="compositionally biased region" description="Low complexity" evidence="8">
    <location>
        <begin position="1299"/>
        <end position="1316"/>
    </location>
</feature>
<dbReference type="Proteomes" id="UP000075714">
    <property type="component" value="Unassembled WGS sequence"/>
</dbReference>
<protein>
    <recommendedName>
        <fullName evidence="10">Cyclic nucleotide-binding domain-containing protein</fullName>
    </recommendedName>
</protein>
<feature type="compositionally biased region" description="Low complexity" evidence="8">
    <location>
        <begin position="1323"/>
        <end position="1338"/>
    </location>
</feature>
<dbReference type="Pfam" id="PF00027">
    <property type="entry name" value="cNMP_binding"/>
    <property type="match status" value="1"/>
</dbReference>
<dbReference type="GO" id="GO:0005249">
    <property type="term" value="F:voltage-gated potassium channel activity"/>
    <property type="evidence" value="ECO:0007669"/>
    <property type="project" value="TreeGrafter"/>
</dbReference>
<feature type="compositionally biased region" description="Pro residues" evidence="8">
    <location>
        <begin position="844"/>
        <end position="855"/>
    </location>
</feature>
<evidence type="ECO:0000256" key="5">
    <source>
        <dbReference type="ARBA" id="ARBA00023065"/>
    </source>
</evidence>
<dbReference type="GO" id="GO:0005886">
    <property type="term" value="C:plasma membrane"/>
    <property type="evidence" value="ECO:0007669"/>
    <property type="project" value="TreeGrafter"/>
</dbReference>
<keyword evidence="7" id="KW-0175">Coiled coil</keyword>
<feature type="coiled-coil region" evidence="7">
    <location>
        <begin position="1474"/>
        <end position="1501"/>
    </location>
</feature>
<reference evidence="12" key="1">
    <citation type="journal article" date="2016" name="Nat. Commun.">
        <title>The Gonium pectorale genome demonstrates co-option of cell cycle regulation during the evolution of multicellularity.</title>
        <authorList>
            <person name="Hanschen E.R."/>
            <person name="Marriage T.N."/>
            <person name="Ferris P.J."/>
            <person name="Hamaji T."/>
            <person name="Toyoda A."/>
            <person name="Fujiyama A."/>
            <person name="Neme R."/>
            <person name="Noguchi H."/>
            <person name="Minakuchi Y."/>
            <person name="Suzuki M."/>
            <person name="Kawai-Toyooka H."/>
            <person name="Smith D.R."/>
            <person name="Sparks H."/>
            <person name="Anderson J."/>
            <person name="Bakaric R."/>
            <person name="Luria V."/>
            <person name="Karger A."/>
            <person name="Kirschner M.W."/>
            <person name="Durand P.M."/>
            <person name="Michod R.E."/>
            <person name="Nozaki H."/>
            <person name="Olson B.J."/>
        </authorList>
    </citation>
    <scope>NUCLEOTIDE SEQUENCE [LARGE SCALE GENOMIC DNA]</scope>
    <source>
        <strain evidence="12">NIES-2863</strain>
    </source>
</reference>
<evidence type="ECO:0000256" key="7">
    <source>
        <dbReference type="SAM" id="Coils"/>
    </source>
</evidence>
<feature type="transmembrane region" description="Helical" evidence="9">
    <location>
        <begin position="346"/>
        <end position="362"/>
    </location>
</feature>
<dbReference type="Gene3D" id="2.60.120.10">
    <property type="entry name" value="Jelly Rolls"/>
    <property type="match status" value="1"/>
</dbReference>
<feature type="compositionally biased region" description="Low complexity" evidence="8">
    <location>
        <begin position="869"/>
        <end position="891"/>
    </location>
</feature>
<feature type="region of interest" description="Disordered" evidence="8">
    <location>
        <begin position="706"/>
        <end position="726"/>
    </location>
</feature>
<dbReference type="OrthoDB" id="426293at2759"/>
<feature type="compositionally biased region" description="Low complexity" evidence="8">
    <location>
        <begin position="1643"/>
        <end position="1667"/>
    </location>
</feature>
<feature type="compositionally biased region" description="Low complexity" evidence="8">
    <location>
        <begin position="643"/>
        <end position="661"/>
    </location>
</feature>
<name>A0A150GTD0_GONPE</name>
<feature type="region of interest" description="Disordered" evidence="8">
    <location>
        <begin position="616"/>
        <end position="676"/>
    </location>
</feature>
<feature type="compositionally biased region" description="Low complexity" evidence="8">
    <location>
        <begin position="1372"/>
        <end position="1388"/>
    </location>
</feature>
<feature type="region of interest" description="Disordered" evidence="8">
    <location>
        <begin position="793"/>
        <end position="970"/>
    </location>
</feature>
<dbReference type="PROSITE" id="PS50042">
    <property type="entry name" value="CNMP_BINDING_3"/>
    <property type="match status" value="1"/>
</dbReference>
<feature type="region of interest" description="Disordered" evidence="8">
    <location>
        <begin position="1751"/>
        <end position="1775"/>
    </location>
</feature>
<feature type="compositionally biased region" description="Gly residues" evidence="8">
    <location>
        <begin position="1271"/>
        <end position="1283"/>
    </location>
</feature>
<feature type="domain" description="Cyclic nucleotide-binding" evidence="10">
    <location>
        <begin position="478"/>
        <end position="577"/>
    </location>
</feature>
<keyword evidence="5" id="KW-0406">Ion transport</keyword>
<evidence type="ECO:0000259" key="10">
    <source>
        <dbReference type="PROSITE" id="PS50042"/>
    </source>
</evidence>
<keyword evidence="2" id="KW-0813">Transport</keyword>
<feature type="compositionally biased region" description="Polar residues" evidence="8">
    <location>
        <begin position="1754"/>
        <end position="1765"/>
    </location>
</feature>
<evidence type="ECO:0000256" key="3">
    <source>
        <dbReference type="ARBA" id="ARBA00022692"/>
    </source>
</evidence>
<feature type="region of interest" description="Disordered" evidence="8">
    <location>
        <begin position="984"/>
        <end position="1075"/>
    </location>
</feature>
<feature type="transmembrane region" description="Helical" evidence="9">
    <location>
        <begin position="230"/>
        <end position="251"/>
    </location>
</feature>
<dbReference type="InterPro" id="IPR005821">
    <property type="entry name" value="Ion_trans_dom"/>
</dbReference>
<dbReference type="PANTHER" id="PTHR10217:SF435">
    <property type="entry name" value="POTASSIUM VOLTAGE-GATED CHANNEL PROTEIN EAG"/>
    <property type="match status" value="1"/>
</dbReference>
<dbReference type="SMART" id="SM00100">
    <property type="entry name" value="cNMP"/>
    <property type="match status" value="1"/>
</dbReference>
<evidence type="ECO:0000256" key="9">
    <source>
        <dbReference type="SAM" id="Phobius"/>
    </source>
</evidence>
<feature type="compositionally biased region" description="Low complexity" evidence="8">
    <location>
        <begin position="1678"/>
        <end position="1707"/>
    </location>
</feature>
<feature type="compositionally biased region" description="Low complexity" evidence="8">
    <location>
        <begin position="89"/>
        <end position="104"/>
    </location>
</feature>
<feature type="region of interest" description="Disordered" evidence="8">
    <location>
        <begin position="1557"/>
        <end position="1590"/>
    </location>
</feature>
<feature type="compositionally biased region" description="Low complexity" evidence="8">
    <location>
        <begin position="1346"/>
        <end position="1357"/>
    </location>
</feature>
<feature type="region of interest" description="Disordered" evidence="8">
    <location>
        <begin position="1102"/>
        <end position="1140"/>
    </location>
</feature>
<dbReference type="InterPro" id="IPR018490">
    <property type="entry name" value="cNMP-bd_dom_sf"/>
</dbReference>
<feature type="compositionally biased region" description="Low complexity" evidence="8">
    <location>
        <begin position="1178"/>
        <end position="1193"/>
    </location>
</feature>
<feature type="transmembrane region" description="Helical" evidence="9">
    <location>
        <begin position="374"/>
        <end position="398"/>
    </location>
</feature>
<dbReference type="PANTHER" id="PTHR10217">
    <property type="entry name" value="VOLTAGE AND LIGAND GATED POTASSIUM CHANNEL"/>
    <property type="match status" value="1"/>
</dbReference>
<dbReference type="InterPro" id="IPR050818">
    <property type="entry name" value="KCNH_animal-type"/>
</dbReference>
<feature type="transmembrane region" description="Helical" evidence="9">
    <location>
        <begin position="185"/>
        <end position="209"/>
    </location>
</feature>
<feature type="compositionally biased region" description="Pro residues" evidence="8">
    <location>
        <begin position="892"/>
        <end position="903"/>
    </location>
</feature>
<keyword evidence="3 9" id="KW-0812">Transmembrane</keyword>
<dbReference type="SUPFAM" id="SSF81324">
    <property type="entry name" value="Voltage-gated potassium channels"/>
    <property type="match status" value="1"/>
</dbReference>
<feature type="compositionally biased region" description="Polar residues" evidence="8">
    <location>
        <begin position="1102"/>
        <end position="1112"/>
    </location>
</feature>
<feature type="compositionally biased region" description="Low complexity" evidence="8">
    <location>
        <begin position="1568"/>
        <end position="1580"/>
    </location>
</feature>
<proteinExistence type="predicted"/>
<feature type="region of interest" description="Disordered" evidence="8">
    <location>
        <begin position="1178"/>
        <end position="1213"/>
    </location>
</feature>
<dbReference type="Pfam" id="PF00520">
    <property type="entry name" value="Ion_trans"/>
    <property type="match status" value="1"/>
</dbReference>
<evidence type="ECO:0000256" key="8">
    <source>
        <dbReference type="SAM" id="MobiDB-lite"/>
    </source>
</evidence>
<dbReference type="InterPro" id="IPR000595">
    <property type="entry name" value="cNMP-bd_dom"/>
</dbReference>
<dbReference type="CDD" id="cd00038">
    <property type="entry name" value="CAP_ED"/>
    <property type="match status" value="1"/>
</dbReference>
<evidence type="ECO:0000256" key="4">
    <source>
        <dbReference type="ARBA" id="ARBA00022989"/>
    </source>
</evidence>
<accession>A0A150GTD0</accession>
<comment type="subcellular location">
    <subcellularLocation>
        <location evidence="1">Membrane</location>
        <topology evidence="1">Multi-pass membrane protein</topology>
    </subcellularLocation>
</comment>
<keyword evidence="4 9" id="KW-1133">Transmembrane helix</keyword>
<evidence type="ECO:0000256" key="6">
    <source>
        <dbReference type="ARBA" id="ARBA00023136"/>
    </source>
</evidence>
<dbReference type="Gene3D" id="1.10.287.70">
    <property type="match status" value="1"/>
</dbReference>
<keyword evidence="6 9" id="KW-0472">Membrane</keyword>
<feature type="transmembrane region" description="Helical" evidence="9">
    <location>
        <begin position="300"/>
        <end position="318"/>
    </location>
</feature>
<evidence type="ECO:0000313" key="11">
    <source>
        <dbReference type="EMBL" id="KXZ53117.1"/>
    </source>
</evidence>
<dbReference type="EMBL" id="LSYV01000008">
    <property type="protein sequence ID" value="KXZ53117.1"/>
    <property type="molecule type" value="Genomic_DNA"/>
</dbReference>
<feature type="transmembrane region" description="Helical" evidence="9">
    <location>
        <begin position="159"/>
        <end position="179"/>
    </location>
</feature>
<feature type="region of interest" description="Disordered" evidence="8">
    <location>
        <begin position="1633"/>
        <end position="1709"/>
    </location>
</feature>
<evidence type="ECO:0000313" key="12">
    <source>
        <dbReference type="Proteomes" id="UP000075714"/>
    </source>
</evidence>
<dbReference type="InterPro" id="IPR014710">
    <property type="entry name" value="RmlC-like_jellyroll"/>
</dbReference>
<evidence type="ECO:0000256" key="1">
    <source>
        <dbReference type="ARBA" id="ARBA00004141"/>
    </source>
</evidence>
<evidence type="ECO:0000256" key="2">
    <source>
        <dbReference type="ARBA" id="ARBA00022448"/>
    </source>
</evidence>
<comment type="caution">
    <text evidence="11">The sequence shown here is derived from an EMBL/GenBank/DDBJ whole genome shotgun (WGS) entry which is preliminary data.</text>
</comment>
<organism evidence="11 12">
    <name type="scientific">Gonium pectorale</name>
    <name type="common">Green alga</name>
    <dbReference type="NCBI Taxonomy" id="33097"/>
    <lineage>
        <taxon>Eukaryota</taxon>
        <taxon>Viridiplantae</taxon>
        <taxon>Chlorophyta</taxon>
        <taxon>core chlorophytes</taxon>
        <taxon>Chlorophyceae</taxon>
        <taxon>CS clade</taxon>
        <taxon>Chlamydomonadales</taxon>
        <taxon>Volvocaceae</taxon>
        <taxon>Gonium</taxon>
    </lineage>
</organism>
<sequence length="1775" mass="180172">MEQNAEGAGSSSPLPPRQLLLKRALLKRPEPKAHGTGTSSREVANWLSAAQRALPGDAAGATGPARHALQLHNTKGLLPFAVPGRGGAAAAAAGAGSGRPALPRWSTAGAGGSLRRTASTLIERPSLWYRITHVDVRGVVDSLLPIYNPDTPLRRGWDLAIMALVVWTVVTVPLSVSYGMPHTPVFAAINYAITALFAVDLVVNFRTAYYNHQGELMRDSSAIAANYMKVWFWIDLFGTIPFDSIVLWTGLLKVSGGSDSNNTTLAALGFLKAPRMLRLGRLLRFLDRFRNAKIFRIAQLFMAMILISHWLACVWYIMYRFGGKDASEDWAFEIEGNSDSGHPNQVTYYVVSYYYSFLLLVGDNITAYNNFERTFFVVVLIAGTFFYSAVVGQMATLVATMNVAVNRHGQKLLMVQDALRYAGVPERFSEKVQQYFEYLQARSHPGAEGMQFLQDLPSSLHLNVCQFLHRRSLNKVPLFKDCEEGFLSALSLRIRMISLSPSEVIFRVGDVGKEMYIIRKGCVAVTSPSHQMWGLLPAGEVFGEVALLSTGKRTANCTALGFVDLAVLTGPDLQVVMRDYPVSAAMIAERAAERARALQEKSKMWMQFSDDEDNFYDLASGDGEGADGEAQSGGSGDADADSAEAASAVVSSSSSGSGRRSSSGRDGGSGDGAANVTLEALGHDGSCDGAAAGVAGLQGKGLDDARGPLAASSGRGNGRPTSAINGKPVSMAWLETGGSVRRGKAGLGGGDRGGGGGGAAPMGAADYPGCTSTQVEVPRLSLDLPVIPQRKGAAAAGAGAGDGVEGTDGGGGRAMRRPDPQEPSQPGDEGRGAPSRSTHTGVSPTPPNVPMPRSPRPQSAIPRLSHRIAMAAAGAGARGPAGAAGRASLSPSPSPRAPVPPATGPLLLPTSAGSRGYQAESATSRRQRAGEAAAGAAASEGAAAASPQQPPLADRPRAGRQETRQQRSLRRRSMAFWLQEEEEIAAGAGGGGTATASAGTTSRGLGSDADDIPWLAPPSFTASQRRRSSLFGSTAPHSCLATGTGLAGPDSGRGRRSSTEPQGPALGGHHHHRLHNHSDANIRHDHHHYHDRQQPSQLEAQHQVLRQQQSSRGVALHEQPDGSRQAAPPLHAAIDGNGGGRVAAAGANPCNGGGGGGDDNDEGAAQAALLLLRAASSRARAPPGPEGAALLGPAPAPHPHPGGGTRITPRLDGARASDDRYDTWWTARAEPSAAAAAAAAAVAAAIAGDRDWEAAAARAAAASAAAFGGDGGAGSGGDGGGRAAPGPGPVAEGFDKGTPSGAAPPAAAEDSALPSPLHRSRRSSTNVAAAGAHSAAVTGSGGTEDPTAGATAASPSPMSIFGRLHMMRRGSAEAASSAPASGPSTPIAGGTGGAFVAQPPSPFATLAAVSGGPLGASSLLPSEGAILRLTRRSSGVGPITGGPLETEAAPSPFATPEPNHGLAASKLSFFEDTVSKLLDLVAQQDDALARLEARAARAAELGSTPADAALSTSVLGIVAPSALAPGGAGVGAAAAGGSRSLAQSAAAQLRTAFGPPAYSRTGSGLPGAGAAPQAGLPRGRSGNMSLLAPSPSINAAMDHVTASSGAAAESGQLEKSSTSQLGVTLRVRGAARAFSRLRTGQPGPRARSAAGRANGGDPADPASTAAAGDGGGAGRNSPTAGGTPPRGTTGNGDPDDPPQAANAAARASSLTRAGGERVAAPAVVVSAVAASELKFRRAGSGVPGALRGALKHTASGSGRESSATGMASLRGVGID</sequence>
<keyword evidence="12" id="KW-1185">Reference proteome</keyword>
<dbReference type="GO" id="GO:0042391">
    <property type="term" value="P:regulation of membrane potential"/>
    <property type="evidence" value="ECO:0007669"/>
    <property type="project" value="TreeGrafter"/>
</dbReference>
<dbReference type="SUPFAM" id="SSF51206">
    <property type="entry name" value="cAMP-binding domain-like"/>
    <property type="match status" value="1"/>
</dbReference>
<feature type="compositionally biased region" description="Low complexity" evidence="8">
    <location>
        <begin position="930"/>
        <end position="947"/>
    </location>
</feature>
<feature type="region of interest" description="Disordered" evidence="8">
    <location>
        <begin position="1271"/>
        <end position="1357"/>
    </location>
</feature>
<gene>
    <name evidence="11" type="ORF">GPECTOR_7g1007</name>
</gene>
<feature type="region of interest" description="Disordered" evidence="8">
    <location>
        <begin position="89"/>
        <end position="112"/>
    </location>
</feature>
<feature type="compositionally biased region" description="Gly residues" evidence="8">
    <location>
        <begin position="798"/>
        <end position="813"/>
    </location>
</feature>
<feature type="compositionally biased region" description="Basic and acidic residues" evidence="8">
    <location>
        <begin position="954"/>
        <end position="965"/>
    </location>
</feature>
<feature type="region of interest" description="Disordered" evidence="8">
    <location>
        <begin position="1369"/>
        <end position="1393"/>
    </location>
</feature>